<protein>
    <submittedName>
        <fullName evidence="1">Uncharacterized protein</fullName>
    </submittedName>
</protein>
<sequence length="62" mass="7050">MKKNAILLTKQWIYSIIQKKYSMKTTETLKIGFQHNASKCQVVVVAWKKVAALKGALGRQDI</sequence>
<accession>S9W4W8</accession>
<dbReference type="AlphaFoldDB" id="S9W4W8"/>
<dbReference type="HOGENOM" id="CLU_2905449_0_0_1"/>
<dbReference type="EMBL" id="KE546988">
    <property type="protein sequence ID" value="EPY53574.1"/>
    <property type="molecule type" value="Genomic_DNA"/>
</dbReference>
<gene>
    <name evidence="1" type="ORF">SPOG_05714</name>
</gene>
<evidence type="ECO:0000313" key="1">
    <source>
        <dbReference type="EMBL" id="EPY53574.1"/>
    </source>
</evidence>
<keyword evidence="2" id="KW-1185">Reference proteome</keyword>
<dbReference type="RefSeq" id="XP_013022139.1">
    <property type="nucleotide sequence ID" value="XM_013166685.1"/>
</dbReference>
<name>S9W4W8_SCHCR</name>
<proteinExistence type="predicted"/>
<dbReference type="GeneID" id="25039434"/>
<evidence type="ECO:0000313" key="2">
    <source>
        <dbReference type="Proteomes" id="UP000015464"/>
    </source>
</evidence>
<organism evidence="1 2">
    <name type="scientific">Schizosaccharomyces cryophilus (strain OY26 / ATCC MYA-4695 / CBS 11777 / NBRC 106824 / NRRL Y48691)</name>
    <name type="common">Fission yeast</name>
    <dbReference type="NCBI Taxonomy" id="653667"/>
    <lineage>
        <taxon>Eukaryota</taxon>
        <taxon>Fungi</taxon>
        <taxon>Dikarya</taxon>
        <taxon>Ascomycota</taxon>
        <taxon>Taphrinomycotina</taxon>
        <taxon>Schizosaccharomycetes</taxon>
        <taxon>Schizosaccharomycetales</taxon>
        <taxon>Schizosaccharomycetaceae</taxon>
        <taxon>Schizosaccharomyces</taxon>
    </lineage>
</organism>
<reference evidence="1 2" key="1">
    <citation type="journal article" date="2011" name="Science">
        <title>Comparative functional genomics of the fission yeasts.</title>
        <authorList>
            <person name="Rhind N."/>
            <person name="Chen Z."/>
            <person name="Yassour M."/>
            <person name="Thompson D.A."/>
            <person name="Haas B.J."/>
            <person name="Habib N."/>
            <person name="Wapinski I."/>
            <person name="Roy S."/>
            <person name="Lin M.F."/>
            <person name="Heiman D.I."/>
            <person name="Young S.K."/>
            <person name="Furuya K."/>
            <person name="Guo Y."/>
            <person name="Pidoux A."/>
            <person name="Chen H.M."/>
            <person name="Robbertse B."/>
            <person name="Goldberg J.M."/>
            <person name="Aoki K."/>
            <person name="Bayne E.H."/>
            <person name="Berlin A.M."/>
            <person name="Desjardins C.A."/>
            <person name="Dobbs E."/>
            <person name="Dukaj L."/>
            <person name="Fan L."/>
            <person name="FitzGerald M.G."/>
            <person name="French C."/>
            <person name="Gujja S."/>
            <person name="Hansen K."/>
            <person name="Keifenheim D."/>
            <person name="Levin J.Z."/>
            <person name="Mosher R.A."/>
            <person name="Mueller C.A."/>
            <person name="Pfiffner J."/>
            <person name="Priest M."/>
            <person name="Russ C."/>
            <person name="Smialowska A."/>
            <person name="Swoboda P."/>
            <person name="Sykes S.M."/>
            <person name="Vaughn M."/>
            <person name="Vengrova S."/>
            <person name="Yoder R."/>
            <person name="Zeng Q."/>
            <person name="Allshire R."/>
            <person name="Baulcombe D."/>
            <person name="Birren B.W."/>
            <person name="Brown W."/>
            <person name="Ekwall K."/>
            <person name="Kellis M."/>
            <person name="Leatherwood J."/>
            <person name="Levin H."/>
            <person name="Margalit H."/>
            <person name="Martienssen R."/>
            <person name="Nieduszynski C.A."/>
            <person name="Spatafora J.W."/>
            <person name="Friedman N."/>
            <person name="Dalgaard J.Z."/>
            <person name="Baumann P."/>
            <person name="Niki H."/>
            <person name="Regev A."/>
            <person name="Nusbaum C."/>
        </authorList>
    </citation>
    <scope>NUCLEOTIDE SEQUENCE [LARGE SCALE GENOMIC DNA]</scope>
    <source>
        <strain evidence="2">OY26 / ATCC MYA-4695 / CBS 11777 / NBRC 106824 / NRRL Y48691</strain>
    </source>
</reference>
<dbReference type="Proteomes" id="UP000015464">
    <property type="component" value="Unassembled WGS sequence"/>
</dbReference>